<name>A0ACB9PTJ9_BAUVA</name>
<keyword evidence="2" id="KW-1185">Reference proteome</keyword>
<evidence type="ECO:0000313" key="1">
    <source>
        <dbReference type="EMBL" id="KAI4351843.1"/>
    </source>
</evidence>
<comment type="caution">
    <text evidence="1">The sequence shown here is derived from an EMBL/GenBank/DDBJ whole genome shotgun (WGS) entry which is preliminary data.</text>
</comment>
<accession>A0ACB9PTJ9</accession>
<reference evidence="1 2" key="1">
    <citation type="journal article" date="2022" name="DNA Res.">
        <title>Chromosomal-level genome assembly of the orchid tree Bauhinia variegata (Leguminosae; Cercidoideae) supports the allotetraploid origin hypothesis of Bauhinia.</title>
        <authorList>
            <person name="Zhong Y."/>
            <person name="Chen Y."/>
            <person name="Zheng D."/>
            <person name="Pang J."/>
            <person name="Liu Y."/>
            <person name="Luo S."/>
            <person name="Meng S."/>
            <person name="Qian L."/>
            <person name="Wei D."/>
            <person name="Dai S."/>
            <person name="Zhou R."/>
        </authorList>
    </citation>
    <scope>NUCLEOTIDE SEQUENCE [LARGE SCALE GENOMIC DNA]</scope>
    <source>
        <strain evidence="1">BV-YZ2020</strain>
    </source>
</reference>
<protein>
    <submittedName>
        <fullName evidence="1">Uncharacterized protein</fullName>
    </submittedName>
</protein>
<dbReference type="Proteomes" id="UP000828941">
    <property type="component" value="Chromosome 3"/>
</dbReference>
<proteinExistence type="predicted"/>
<evidence type="ECO:0000313" key="2">
    <source>
        <dbReference type="Proteomes" id="UP000828941"/>
    </source>
</evidence>
<organism evidence="1 2">
    <name type="scientific">Bauhinia variegata</name>
    <name type="common">Purple orchid tree</name>
    <name type="synonym">Phanera variegata</name>
    <dbReference type="NCBI Taxonomy" id="167791"/>
    <lineage>
        <taxon>Eukaryota</taxon>
        <taxon>Viridiplantae</taxon>
        <taxon>Streptophyta</taxon>
        <taxon>Embryophyta</taxon>
        <taxon>Tracheophyta</taxon>
        <taxon>Spermatophyta</taxon>
        <taxon>Magnoliopsida</taxon>
        <taxon>eudicotyledons</taxon>
        <taxon>Gunneridae</taxon>
        <taxon>Pentapetalae</taxon>
        <taxon>rosids</taxon>
        <taxon>fabids</taxon>
        <taxon>Fabales</taxon>
        <taxon>Fabaceae</taxon>
        <taxon>Cercidoideae</taxon>
        <taxon>Cercideae</taxon>
        <taxon>Bauhiniinae</taxon>
        <taxon>Bauhinia</taxon>
    </lineage>
</organism>
<dbReference type="EMBL" id="CM039428">
    <property type="protein sequence ID" value="KAI4351843.1"/>
    <property type="molecule type" value="Genomic_DNA"/>
</dbReference>
<sequence>MSESQQETICTVDPYQCLQIIPNPDGTITRLTLFPSIPAKPDLDHDNPSAVLTKDLTLNPTHKTWVRIFLPRKALDHSLSSSKKLPLIVFYHGGGFVILSASSSVNHDFCYKLAEFLPAVIVSVDYRLAPERRLPASYDDGVEALQWLKTTDEKWVREFADLSNCYLMGSSAGGNIAYHVGLRVSTRVQEFDHLTIKGLILHHPFFGGSQRSESELRLGNDETLPLSGTDLMWELGLPIGSNRDHEYCNPMVGNDGGGQFDAIKRLRWQILLCGVDGDPLIDRQKELEKMLKSRGIHVREHYGEGCHAKEFLDHTKTEALFYVIKDFLQEN</sequence>
<gene>
    <name evidence="1" type="ORF">L6164_006152</name>
</gene>